<dbReference type="OrthoDB" id="6367106at2759"/>
<feature type="compositionally biased region" description="Low complexity" evidence="1">
    <location>
        <begin position="42"/>
        <end position="62"/>
    </location>
</feature>
<dbReference type="SUPFAM" id="SSF103473">
    <property type="entry name" value="MFS general substrate transporter"/>
    <property type="match status" value="1"/>
</dbReference>
<dbReference type="InterPro" id="IPR011701">
    <property type="entry name" value="MFS"/>
</dbReference>
<dbReference type="Gene3D" id="1.20.1250.20">
    <property type="entry name" value="MFS general substrate transporter like domains"/>
    <property type="match status" value="1"/>
</dbReference>
<dbReference type="CDD" id="cd17352">
    <property type="entry name" value="MFS_MCT_SLC16"/>
    <property type="match status" value="1"/>
</dbReference>
<feature type="transmembrane region" description="Helical" evidence="2">
    <location>
        <begin position="278"/>
        <end position="299"/>
    </location>
</feature>
<feature type="transmembrane region" description="Helical" evidence="2">
    <location>
        <begin position="502"/>
        <end position="524"/>
    </location>
</feature>
<feature type="compositionally biased region" description="Low complexity" evidence="1">
    <location>
        <begin position="645"/>
        <end position="654"/>
    </location>
</feature>
<dbReference type="EMBL" id="HG994581">
    <property type="protein sequence ID" value="CAF2878920.1"/>
    <property type="molecule type" value="Genomic_DNA"/>
</dbReference>
<proteinExistence type="predicted"/>
<dbReference type="AlphaFoldDB" id="A0A7R8CNU7"/>
<feature type="transmembrane region" description="Helical" evidence="2">
    <location>
        <begin position="477"/>
        <end position="496"/>
    </location>
</feature>
<feature type="compositionally biased region" description="Polar residues" evidence="1">
    <location>
        <begin position="669"/>
        <end position="678"/>
    </location>
</feature>
<feature type="compositionally biased region" description="Acidic residues" evidence="1">
    <location>
        <begin position="685"/>
        <end position="702"/>
    </location>
</feature>
<evidence type="ECO:0000313" key="4">
    <source>
        <dbReference type="Proteomes" id="UP000675881"/>
    </source>
</evidence>
<sequence length="799" mass="89269">MSDPNKFDGIHCRRHVGGYNPISNRKNRKLTDILRARRLRIGRSSNPNGSNSNNNVGSISDSLNFNSEASNLSAHRTTSNSHSGITRNNSINSYQSARSYRSIKSNGTALTNLSSSFGGGRGSISKSSKEKFYRNSKYDDEVSEGQLGINEKDLNSMNKHIPALKSYGKGATLRQHYYPEGGWGWVITFCCFLVELFTTGLQLSFSILYLEIIEYTGQEYTTSTTWLGSTNFSLSCFMAPLFVALCRRKSTRLISIIGGLVMSLSMLFTSFAKEFHQVFLSYGIMCGIGISMVRETATIMLSQYFKRRRELVEMFSGSGAGFGIALFSNVYSSGISSYGWRFGLQLISIPLISLFFLGLFYRSASLYHPQRRAILHLKDMSKRKGKDKNKSESKPPYFDFASLKIRSFRIVLVSTVFTSMGVYTPLFFFVPMAQKEGIQDNVILLQTFLGLGVSLGIFGFGFVVLSKSNQCLISRQYLVQTSIFGIAISIFALISVEGYHGYLLFTWMYGVFFGGYLYSLKVYTYERLRVKHFNRGWGFIRGVQSLPILTGIPISMYTNTGNSKSGFYFSLASSLLGGFILFCAGDSGSGGPPRGGGLYYASSKQELSKTDTNLTLELLPHPQHHGRQSREYIRSASGGIAGFTSSEMNSTSSSGQPIGNNEEERENSLRCTCSTSNEEAQKLDLEDDEDEEDEEDDIILPVEEDEEDILVEKDNSSSSYADPESGIQEIDELEILRKHLGKRKLTCISEETLNDSDLILINTEKESRLGSRCSSEPEISAFENKSVTFKRRKTWHPHK</sequence>
<reference evidence="3" key="1">
    <citation type="submission" date="2021-02" db="EMBL/GenBank/DDBJ databases">
        <authorList>
            <person name="Bekaert M."/>
        </authorList>
    </citation>
    <scope>NUCLEOTIDE SEQUENCE</scope>
    <source>
        <strain evidence="3">IoA-00</strain>
    </source>
</reference>
<evidence type="ECO:0000313" key="3">
    <source>
        <dbReference type="EMBL" id="CAF2878920.1"/>
    </source>
</evidence>
<gene>
    <name evidence="3" type="ORF">LSAA_6258</name>
</gene>
<keyword evidence="2" id="KW-1133">Transmembrane helix</keyword>
<feature type="transmembrane region" description="Helical" evidence="2">
    <location>
        <begin position="342"/>
        <end position="361"/>
    </location>
</feature>
<dbReference type="GO" id="GO:0022857">
    <property type="term" value="F:transmembrane transporter activity"/>
    <property type="evidence" value="ECO:0007669"/>
    <property type="project" value="InterPro"/>
</dbReference>
<dbReference type="InterPro" id="IPR050327">
    <property type="entry name" value="Proton-linked_MCT"/>
</dbReference>
<feature type="region of interest" description="Disordered" evidence="1">
    <location>
        <begin position="640"/>
        <end position="702"/>
    </location>
</feature>
<dbReference type="Proteomes" id="UP000675881">
    <property type="component" value="Chromosome 2"/>
</dbReference>
<feature type="transmembrane region" description="Helical" evidence="2">
    <location>
        <begin position="183"/>
        <end position="205"/>
    </location>
</feature>
<keyword evidence="2" id="KW-0812">Transmembrane</keyword>
<organism evidence="3 4">
    <name type="scientific">Lepeophtheirus salmonis</name>
    <name type="common">Salmon louse</name>
    <name type="synonym">Caligus salmonis</name>
    <dbReference type="NCBI Taxonomy" id="72036"/>
    <lineage>
        <taxon>Eukaryota</taxon>
        <taxon>Metazoa</taxon>
        <taxon>Ecdysozoa</taxon>
        <taxon>Arthropoda</taxon>
        <taxon>Crustacea</taxon>
        <taxon>Multicrustacea</taxon>
        <taxon>Hexanauplia</taxon>
        <taxon>Copepoda</taxon>
        <taxon>Siphonostomatoida</taxon>
        <taxon>Caligidae</taxon>
        <taxon>Lepeophtheirus</taxon>
    </lineage>
</organism>
<dbReference type="PANTHER" id="PTHR11360">
    <property type="entry name" value="MONOCARBOXYLATE TRANSPORTER"/>
    <property type="match status" value="1"/>
</dbReference>
<evidence type="ECO:0000256" key="1">
    <source>
        <dbReference type="SAM" id="MobiDB-lite"/>
    </source>
</evidence>
<feature type="transmembrane region" description="Helical" evidence="2">
    <location>
        <begin position="566"/>
        <end position="584"/>
    </location>
</feature>
<name>A0A7R8CNU7_LEPSM</name>
<dbReference type="Pfam" id="PF07690">
    <property type="entry name" value="MFS_1"/>
    <property type="match status" value="1"/>
</dbReference>
<feature type="transmembrane region" description="Helical" evidence="2">
    <location>
        <begin position="442"/>
        <end position="465"/>
    </location>
</feature>
<dbReference type="PANTHER" id="PTHR11360:SF93">
    <property type="entry name" value="MONOCARBOXYLATE TRANSPORTER 7-LIKE PROTEIN"/>
    <property type="match status" value="1"/>
</dbReference>
<keyword evidence="4" id="KW-1185">Reference proteome</keyword>
<feature type="region of interest" description="Disordered" evidence="1">
    <location>
        <begin position="39"/>
        <end position="90"/>
    </location>
</feature>
<feature type="transmembrane region" description="Helical" evidence="2">
    <location>
        <begin position="311"/>
        <end position="330"/>
    </location>
</feature>
<evidence type="ECO:0000256" key="2">
    <source>
        <dbReference type="SAM" id="Phobius"/>
    </source>
</evidence>
<protein>
    <submittedName>
        <fullName evidence="3">(salmon louse) hypothetical protein</fullName>
    </submittedName>
</protein>
<accession>A0A7R8CNU7</accession>
<feature type="transmembrane region" description="Helical" evidence="2">
    <location>
        <begin position="225"/>
        <end position="246"/>
    </location>
</feature>
<feature type="transmembrane region" description="Helical" evidence="2">
    <location>
        <begin position="410"/>
        <end position="430"/>
    </location>
</feature>
<feature type="compositionally biased region" description="Polar residues" evidence="1">
    <location>
        <begin position="63"/>
        <end position="90"/>
    </location>
</feature>
<feature type="transmembrane region" description="Helical" evidence="2">
    <location>
        <begin position="253"/>
        <end position="272"/>
    </location>
</feature>
<keyword evidence="2" id="KW-0472">Membrane</keyword>
<dbReference type="InterPro" id="IPR036259">
    <property type="entry name" value="MFS_trans_sf"/>
</dbReference>